<accession>A0ABT3G5K0</accession>
<proteinExistence type="predicted"/>
<comment type="caution">
    <text evidence="1">The sequence shown here is derived from an EMBL/GenBank/DDBJ whole genome shotgun (WGS) entry which is preliminary data.</text>
</comment>
<evidence type="ECO:0000313" key="2">
    <source>
        <dbReference type="Proteomes" id="UP001165653"/>
    </source>
</evidence>
<dbReference type="RefSeq" id="WP_264514378.1">
    <property type="nucleotide sequence ID" value="NZ_JAPDDR010000007.1"/>
</dbReference>
<dbReference type="EMBL" id="JAPDDR010000007">
    <property type="protein sequence ID" value="MCW1914844.1"/>
    <property type="molecule type" value="Genomic_DNA"/>
</dbReference>
<protein>
    <recommendedName>
        <fullName evidence="3">CRISPR type III-B/RAMP module-associated protein Cmr5</fullName>
    </recommendedName>
</protein>
<organism evidence="1 2">
    <name type="scientific">Luteolibacter rhizosphaerae</name>
    <dbReference type="NCBI Taxonomy" id="2989719"/>
    <lineage>
        <taxon>Bacteria</taxon>
        <taxon>Pseudomonadati</taxon>
        <taxon>Verrucomicrobiota</taxon>
        <taxon>Verrucomicrobiia</taxon>
        <taxon>Verrucomicrobiales</taxon>
        <taxon>Verrucomicrobiaceae</taxon>
        <taxon>Luteolibacter</taxon>
    </lineage>
</organism>
<sequence>MSRSEDVKFANALKHYEALIATQPQAERKGAAMSYTSLNGHMFSFLTKAGKLALRLPEQERDAFLKKYKSALCEQNGAVLKDYVEVPDALLAKTGALQNYFGTSLAYVAALKPKPTKKKKST</sequence>
<evidence type="ECO:0000313" key="1">
    <source>
        <dbReference type="EMBL" id="MCW1914844.1"/>
    </source>
</evidence>
<dbReference type="Proteomes" id="UP001165653">
    <property type="component" value="Unassembled WGS sequence"/>
</dbReference>
<gene>
    <name evidence="1" type="ORF">OJ996_14750</name>
</gene>
<evidence type="ECO:0008006" key="3">
    <source>
        <dbReference type="Google" id="ProtNLM"/>
    </source>
</evidence>
<name>A0ABT3G5K0_9BACT</name>
<reference evidence="1" key="1">
    <citation type="submission" date="2022-10" db="EMBL/GenBank/DDBJ databases">
        <title>Luteolibacter sp. GHJ8, whole genome shotgun sequencing project.</title>
        <authorList>
            <person name="Zhao G."/>
            <person name="Shen L."/>
        </authorList>
    </citation>
    <scope>NUCLEOTIDE SEQUENCE</scope>
    <source>
        <strain evidence="1">GHJ8</strain>
    </source>
</reference>
<keyword evidence="2" id="KW-1185">Reference proteome</keyword>